<dbReference type="Proteomes" id="UP000055048">
    <property type="component" value="Unassembled WGS sequence"/>
</dbReference>
<gene>
    <name evidence="1" type="ORF">T05_12497</name>
</gene>
<evidence type="ECO:0000313" key="1">
    <source>
        <dbReference type="EMBL" id="KRX42900.1"/>
    </source>
</evidence>
<dbReference type="EMBL" id="JYDJ01000132">
    <property type="protein sequence ID" value="KRX42900.1"/>
    <property type="molecule type" value="Genomic_DNA"/>
</dbReference>
<accession>A0A0V0TV28</accession>
<sequence length="72" mass="8551">MDAEIDSVIINTGVSGSKLMKQELIQFFNITISWLPWYSVYKFRNGLFPRYRCIAHLAHVLKRLYRIAEKFL</sequence>
<protein>
    <submittedName>
        <fullName evidence="1">Uncharacterized protein</fullName>
    </submittedName>
</protein>
<keyword evidence="2" id="KW-1185">Reference proteome</keyword>
<evidence type="ECO:0000313" key="2">
    <source>
        <dbReference type="Proteomes" id="UP000055048"/>
    </source>
</evidence>
<name>A0A0V0TV28_9BILA</name>
<proteinExistence type="predicted"/>
<organism evidence="1 2">
    <name type="scientific">Trichinella murrelli</name>
    <dbReference type="NCBI Taxonomy" id="144512"/>
    <lineage>
        <taxon>Eukaryota</taxon>
        <taxon>Metazoa</taxon>
        <taxon>Ecdysozoa</taxon>
        <taxon>Nematoda</taxon>
        <taxon>Enoplea</taxon>
        <taxon>Dorylaimia</taxon>
        <taxon>Trichinellida</taxon>
        <taxon>Trichinellidae</taxon>
        <taxon>Trichinella</taxon>
    </lineage>
</organism>
<reference evidence="1 2" key="1">
    <citation type="submission" date="2015-01" db="EMBL/GenBank/DDBJ databases">
        <title>Evolution of Trichinella species and genotypes.</title>
        <authorList>
            <person name="Korhonen P.K."/>
            <person name="Edoardo P."/>
            <person name="Giuseppe L.R."/>
            <person name="Gasser R.B."/>
        </authorList>
    </citation>
    <scope>NUCLEOTIDE SEQUENCE [LARGE SCALE GENOMIC DNA]</scope>
    <source>
        <strain evidence="1">ISS417</strain>
    </source>
</reference>
<dbReference type="AlphaFoldDB" id="A0A0V0TV28"/>
<comment type="caution">
    <text evidence="1">The sequence shown here is derived from an EMBL/GenBank/DDBJ whole genome shotgun (WGS) entry which is preliminary data.</text>
</comment>